<dbReference type="Proteomes" id="UP000325313">
    <property type="component" value="Unassembled WGS sequence"/>
</dbReference>
<name>A0A5B0NG45_PUCGR</name>
<feature type="region of interest" description="Disordered" evidence="1">
    <location>
        <begin position="100"/>
        <end position="145"/>
    </location>
</feature>
<reference evidence="3 4" key="1">
    <citation type="submission" date="2019-05" db="EMBL/GenBank/DDBJ databases">
        <title>Emergence of the Ug99 lineage of the wheat stem rust pathogen through somatic hybridization.</title>
        <authorList>
            <person name="Li F."/>
            <person name="Upadhyaya N.M."/>
            <person name="Sperschneider J."/>
            <person name="Matny O."/>
            <person name="Nguyen-Phuc H."/>
            <person name="Mago R."/>
            <person name="Raley C."/>
            <person name="Miller M.E."/>
            <person name="Silverstein K.A.T."/>
            <person name="Henningsen E."/>
            <person name="Hirsch C.D."/>
            <person name="Visser B."/>
            <person name="Pretorius Z.A."/>
            <person name="Steffenson B.J."/>
            <person name="Schwessinger B."/>
            <person name="Dodds P.N."/>
            <person name="Figueroa M."/>
        </authorList>
    </citation>
    <scope>NUCLEOTIDE SEQUENCE [LARGE SCALE GENOMIC DNA]</scope>
    <source>
        <strain evidence="3 4">Ug99</strain>
    </source>
</reference>
<feature type="chain" id="PRO_5023100287" evidence="2">
    <location>
        <begin position="26"/>
        <end position="662"/>
    </location>
</feature>
<protein>
    <submittedName>
        <fullName evidence="3">Uncharacterized protein</fullName>
    </submittedName>
</protein>
<gene>
    <name evidence="3" type="ORF">PGTUg99_029436</name>
</gene>
<comment type="caution">
    <text evidence="3">The sequence shown here is derived from an EMBL/GenBank/DDBJ whole genome shotgun (WGS) entry which is preliminary data.</text>
</comment>
<proteinExistence type="predicted"/>
<accession>A0A5B0NG45</accession>
<evidence type="ECO:0000313" key="4">
    <source>
        <dbReference type="Proteomes" id="UP000325313"/>
    </source>
</evidence>
<evidence type="ECO:0000256" key="1">
    <source>
        <dbReference type="SAM" id="MobiDB-lite"/>
    </source>
</evidence>
<feature type="compositionally biased region" description="Polar residues" evidence="1">
    <location>
        <begin position="129"/>
        <end position="145"/>
    </location>
</feature>
<keyword evidence="2" id="KW-0732">Signal</keyword>
<dbReference type="AlphaFoldDB" id="A0A5B0NG45"/>
<sequence length="662" mass="76390">MHAMEILRCLLLSSLLGRINITVTATNLGNLNGHLWEERPVSIENYQTDDLFAALSPLHATGFTPLDEVVHEEQHPQWSDSSTWPTSPLIYFDFPEHPTNEVPHREQLAPPTNPSSHPYSLYHPGGRTSRLSDQGIASSSGQTRQVLSLEQHDRVDQLYTKLPRQKRRKLRDPNYRLTQVETQMKGLREFSDLVHRYQSSDSHQNYFTLSGELLMPQLKRHKKKFKVRLEAAGNLHTERKLSRRPHPGLPLVRIDFGEKVQALRILKGSSATLQTDRTMNIHYKNLIVFMHKFYGEALDLWGVPRTAQVAHQERMLNWLHKECFDPPPIRPDKRPSLAIKAELKPPFPVWREDLSDGSIAENQVKLILYFSQVEGDLGLLPSTAFELLEQFKRKPYEKLEPAAKSVNPEDPIEPLTSTNGLTNLIQEGLKYLPKLVSDQDLAGLRRDIDHVEGYPNPKMIRDLLRKFLDQADRTLTSRMKVKGVHPTLPIALYESEQLQRDQRAQPIRIFRKKESSAFPLDSMELLPRIRRLMVVLDLFHIRLIERLEKLQIPVHDPQARRKQLLEWLVQNIITPGEGSLPIHGLLLTPEAQAPWNGLTKKAARNLFGVVQRELIDQFSVKGHKTFRTLRNKTTFLTLTWYQIHHPNDLYSLIERFDVPSLA</sequence>
<organism evidence="3 4">
    <name type="scientific">Puccinia graminis f. sp. tritici</name>
    <dbReference type="NCBI Taxonomy" id="56615"/>
    <lineage>
        <taxon>Eukaryota</taxon>
        <taxon>Fungi</taxon>
        <taxon>Dikarya</taxon>
        <taxon>Basidiomycota</taxon>
        <taxon>Pucciniomycotina</taxon>
        <taxon>Pucciniomycetes</taxon>
        <taxon>Pucciniales</taxon>
        <taxon>Pucciniaceae</taxon>
        <taxon>Puccinia</taxon>
    </lineage>
</organism>
<dbReference type="EMBL" id="VDEP01000407">
    <property type="protein sequence ID" value="KAA1088255.1"/>
    <property type="molecule type" value="Genomic_DNA"/>
</dbReference>
<evidence type="ECO:0000256" key="2">
    <source>
        <dbReference type="SAM" id="SignalP"/>
    </source>
</evidence>
<evidence type="ECO:0000313" key="3">
    <source>
        <dbReference type="EMBL" id="KAA1088255.1"/>
    </source>
</evidence>
<feature type="signal peptide" evidence="2">
    <location>
        <begin position="1"/>
        <end position="25"/>
    </location>
</feature>